<accession>A0ACB8ZL23</accession>
<sequence>MVDDQVKLIPAAMYIVVVSNDSIFTNRKKERRSKKSIDTHKSDPQNRSIHIKSIHKEQIGEDRYTDLLENELMEKIGGSISRSKWVSEEQIMEVFQREISLIQGGSDRSI</sequence>
<protein>
    <submittedName>
        <fullName evidence="1">Uncharacterized protein</fullName>
    </submittedName>
</protein>
<name>A0ACB8ZL23_ARCLA</name>
<proteinExistence type="predicted"/>
<keyword evidence="2" id="KW-1185">Reference proteome</keyword>
<evidence type="ECO:0000313" key="2">
    <source>
        <dbReference type="Proteomes" id="UP001055879"/>
    </source>
</evidence>
<reference evidence="2" key="1">
    <citation type="journal article" date="2022" name="Mol. Ecol. Resour.">
        <title>The genomes of chicory, endive, great burdock and yacon provide insights into Asteraceae palaeo-polyploidization history and plant inulin production.</title>
        <authorList>
            <person name="Fan W."/>
            <person name="Wang S."/>
            <person name="Wang H."/>
            <person name="Wang A."/>
            <person name="Jiang F."/>
            <person name="Liu H."/>
            <person name="Zhao H."/>
            <person name="Xu D."/>
            <person name="Zhang Y."/>
        </authorList>
    </citation>
    <scope>NUCLEOTIDE SEQUENCE [LARGE SCALE GENOMIC DNA]</scope>
    <source>
        <strain evidence="2">cv. Niubang</strain>
    </source>
</reference>
<reference evidence="1 2" key="2">
    <citation type="journal article" date="2022" name="Mol. Ecol. Resour.">
        <title>The genomes of chicory, endive, great burdock and yacon provide insights into Asteraceae paleo-polyploidization history and plant inulin production.</title>
        <authorList>
            <person name="Fan W."/>
            <person name="Wang S."/>
            <person name="Wang H."/>
            <person name="Wang A."/>
            <person name="Jiang F."/>
            <person name="Liu H."/>
            <person name="Zhao H."/>
            <person name="Xu D."/>
            <person name="Zhang Y."/>
        </authorList>
    </citation>
    <scope>NUCLEOTIDE SEQUENCE [LARGE SCALE GENOMIC DNA]</scope>
    <source>
        <strain evidence="2">cv. Niubang</strain>
    </source>
</reference>
<dbReference type="Proteomes" id="UP001055879">
    <property type="component" value="Linkage Group LG10"/>
</dbReference>
<comment type="caution">
    <text evidence="1">The sequence shown here is derived from an EMBL/GenBank/DDBJ whole genome shotgun (WGS) entry which is preliminary data.</text>
</comment>
<evidence type="ECO:0000313" key="1">
    <source>
        <dbReference type="EMBL" id="KAI3698019.1"/>
    </source>
</evidence>
<gene>
    <name evidence="1" type="ORF">L6452_31128</name>
</gene>
<dbReference type="EMBL" id="CM042056">
    <property type="protein sequence ID" value="KAI3698019.1"/>
    <property type="molecule type" value="Genomic_DNA"/>
</dbReference>
<organism evidence="1 2">
    <name type="scientific">Arctium lappa</name>
    <name type="common">Greater burdock</name>
    <name type="synonym">Lappa major</name>
    <dbReference type="NCBI Taxonomy" id="4217"/>
    <lineage>
        <taxon>Eukaryota</taxon>
        <taxon>Viridiplantae</taxon>
        <taxon>Streptophyta</taxon>
        <taxon>Embryophyta</taxon>
        <taxon>Tracheophyta</taxon>
        <taxon>Spermatophyta</taxon>
        <taxon>Magnoliopsida</taxon>
        <taxon>eudicotyledons</taxon>
        <taxon>Gunneridae</taxon>
        <taxon>Pentapetalae</taxon>
        <taxon>asterids</taxon>
        <taxon>campanulids</taxon>
        <taxon>Asterales</taxon>
        <taxon>Asteraceae</taxon>
        <taxon>Carduoideae</taxon>
        <taxon>Cardueae</taxon>
        <taxon>Arctiinae</taxon>
        <taxon>Arctium</taxon>
    </lineage>
</organism>